<dbReference type="PANTHER" id="PTHR22930:SF269">
    <property type="entry name" value="NUCLEASE HARBI1-LIKE PROTEIN"/>
    <property type="match status" value="1"/>
</dbReference>
<dbReference type="PANTHER" id="PTHR22930">
    <property type="match status" value="1"/>
</dbReference>
<dbReference type="GO" id="GO:0004518">
    <property type="term" value="F:nuclease activity"/>
    <property type="evidence" value="ECO:0007669"/>
    <property type="project" value="UniProtKB-KW"/>
</dbReference>
<keyword evidence="4" id="KW-0540">Nuclease</keyword>
<dbReference type="GO" id="GO:0016787">
    <property type="term" value="F:hydrolase activity"/>
    <property type="evidence" value="ECO:0007669"/>
    <property type="project" value="UniProtKB-KW"/>
</dbReference>
<dbReference type="InterPro" id="IPR045249">
    <property type="entry name" value="HARBI1-like"/>
</dbReference>
<dbReference type="InterPro" id="IPR027806">
    <property type="entry name" value="HARBI1_dom"/>
</dbReference>
<feature type="non-terminal residue" evidence="9">
    <location>
        <position position="1"/>
    </location>
</feature>
<gene>
    <name evidence="9" type="ORF">ALC57_00101</name>
</gene>
<comment type="subcellular location">
    <subcellularLocation>
        <location evidence="2">Nucleus</location>
    </subcellularLocation>
</comment>
<keyword evidence="7" id="KW-0539">Nucleus</keyword>
<proteinExistence type="inferred from homology"/>
<evidence type="ECO:0000256" key="4">
    <source>
        <dbReference type="ARBA" id="ARBA00022722"/>
    </source>
</evidence>
<comment type="cofactor">
    <cofactor evidence="1">
        <name>a divalent metal cation</name>
        <dbReference type="ChEBI" id="CHEBI:60240"/>
    </cofactor>
</comment>
<evidence type="ECO:0000313" key="10">
    <source>
        <dbReference type="Proteomes" id="UP000078492"/>
    </source>
</evidence>
<evidence type="ECO:0000256" key="6">
    <source>
        <dbReference type="ARBA" id="ARBA00022801"/>
    </source>
</evidence>
<sequence>LRMNTALFENLLEKVTPIITKQDTHLRQRISPAERLSLTLRHLATESLCLTFRIGQSTISGIIKEVCTAIIHVLREDYLRIPSCEDEWRVVADDFGYRWNFYNCVGAMDGKHFKIDPPLQSGSLYYNYKDSCSVVLPAVVDAQLRFIYVDVGTNGRISDTGIWNK</sequence>
<name>A0A151K2V5_9HYME</name>
<evidence type="ECO:0000256" key="3">
    <source>
        <dbReference type="ARBA" id="ARBA00006958"/>
    </source>
</evidence>
<accession>A0A151K2V5</accession>
<evidence type="ECO:0000256" key="2">
    <source>
        <dbReference type="ARBA" id="ARBA00004123"/>
    </source>
</evidence>
<organism evidence="9 10">
    <name type="scientific">Trachymyrmex cornetzi</name>
    <dbReference type="NCBI Taxonomy" id="471704"/>
    <lineage>
        <taxon>Eukaryota</taxon>
        <taxon>Metazoa</taxon>
        <taxon>Ecdysozoa</taxon>
        <taxon>Arthropoda</taxon>
        <taxon>Hexapoda</taxon>
        <taxon>Insecta</taxon>
        <taxon>Pterygota</taxon>
        <taxon>Neoptera</taxon>
        <taxon>Endopterygota</taxon>
        <taxon>Hymenoptera</taxon>
        <taxon>Apocrita</taxon>
        <taxon>Aculeata</taxon>
        <taxon>Formicoidea</taxon>
        <taxon>Formicidae</taxon>
        <taxon>Myrmicinae</taxon>
        <taxon>Trachymyrmex</taxon>
    </lineage>
</organism>
<protein>
    <recommendedName>
        <fullName evidence="8">DDE Tnp4 domain-containing protein</fullName>
    </recommendedName>
</protein>
<dbReference type="GO" id="GO:0046872">
    <property type="term" value="F:metal ion binding"/>
    <property type="evidence" value="ECO:0007669"/>
    <property type="project" value="UniProtKB-KW"/>
</dbReference>
<dbReference type="GO" id="GO:0005634">
    <property type="term" value="C:nucleus"/>
    <property type="evidence" value="ECO:0007669"/>
    <property type="project" value="UniProtKB-SubCell"/>
</dbReference>
<dbReference type="STRING" id="471704.A0A151K2V5"/>
<evidence type="ECO:0000256" key="5">
    <source>
        <dbReference type="ARBA" id="ARBA00022723"/>
    </source>
</evidence>
<keyword evidence="6" id="KW-0378">Hydrolase</keyword>
<reference evidence="9 10" key="1">
    <citation type="submission" date="2015-09" db="EMBL/GenBank/DDBJ databases">
        <title>Trachymyrmex cornetzi WGS genome.</title>
        <authorList>
            <person name="Nygaard S."/>
            <person name="Hu H."/>
            <person name="Boomsma J."/>
            <person name="Zhang G."/>
        </authorList>
    </citation>
    <scope>NUCLEOTIDE SEQUENCE [LARGE SCALE GENOMIC DNA]</scope>
    <source>
        <strain evidence="9">Tcor2-1</strain>
        <tissue evidence="9">Whole body</tissue>
    </source>
</reference>
<keyword evidence="5" id="KW-0479">Metal-binding</keyword>
<evidence type="ECO:0000256" key="1">
    <source>
        <dbReference type="ARBA" id="ARBA00001968"/>
    </source>
</evidence>
<dbReference type="Pfam" id="PF13359">
    <property type="entry name" value="DDE_Tnp_4"/>
    <property type="match status" value="1"/>
</dbReference>
<feature type="domain" description="DDE Tnp4" evidence="8">
    <location>
        <begin position="108"/>
        <end position="164"/>
    </location>
</feature>
<evidence type="ECO:0000313" key="9">
    <source>
        <dbReference type="EMBL" id="KYN50464.1"/>
    </source>
</evidence>
<evidence type="ECO:0000259" key="8">
    <source>
        <dbReference type="Pfam" id="PF13359"/>
    </source>
</evidence>
<keyword evidence="10" id="KW-1185">Reference proteome</keyword>
<comment type="caution">
    <text evidence="9">The sequence shown here is derived from an EMBL/GenBank/DDBJ whole genome shotgun (WGS) entry which is preliminary data.</text>
</comment>
<dbReference type="EMBL" id="LKEY01014583">
    <property type="protein sequence ID" value="KYN50464.1"/>
    <property type="molecule type" value="Genomic_DNA"/>
</dbReference>
<comment type="similarity">
    <text evidence="3">Belongs to the HARBI1 family.</text>
</comment>
<evidence type="ECO:0000256" key="7">
    <source>
        <dbReference type="ARBA" id="ARBA00023242"/>
    </source>
</evidence>
<dbReference type="AlphaFoldDB" id="A0A151K2V5"/>
<dbReference type="Proteomes" id="UP000078492">
    <property type="component" value="Unassembled WGS sequence"/>
</dbReference>